<keyword evidence="2" id="KW-1185">Reference proteome</keyword>
<comment type="caution">
    <text evidence="1">The sequence shown here is derived from an EMBL/GenBank/DDBJ whole genome shotgun (WGS) entry which is preliminary data.</text>
</comment>
<accession>A0ABD0LPR1</accession>
<dbReference type="EMBL" id="JACVVK020000030">
    <property type="protein sequence ID" value="KAK7501664.1"/>
    <property type="molecule type" value="Genomic_DNA"/>
</dbReference>
<gene>
    <name evidence="1" type="ORF">BaRGS_00007095</name>
</gene>
<protein>
    <submittedName>
        <fullName evidence="1">Uncharacterized protein</fullName>
    </submittedName>
</protein>
<sequence>GGGKCAELKCNRGRERCFGYSANNQTGFSEKGQWAQNVMFENSVGWCSVAIGFEFESQLYGLTPERKVSNRLHNYLLLLLRREHIATNNKNLKLTLHC</sequence>
<evidence type="ECO:0000313" key="2">
    <source>
        <dbReference type="Proteomes" id="UP001519460"/>
    </source>
</evidence>
<name>A0ABD0LPR1_9CAEN</name>
<proteinExistence type="predicted"/>
<dbReference type="AlphaFoldDB" id="A0ABD0LPR1"/>
<evidence type="ECO:0000313" key="1">
    <source>
        <dbReference type="EMBL" id="KAK7501664.1"/>
    </source>
</evidence>
<reference evidence="1 2" key="1">
    <citation type="journal article" date="2023" name="Sci. Data">
        <title>Genome assembly of the Korean intertidal mud-creeper Batillaria attramentaria.</title>
        <authorList>
            <person name="Patra A.K."/>
            <person name="Ho P.T."/>
            <person name="Jun S."/>
            <person name="Lee S.J."/>
            <person name="Kim Y."/>
            <person name="Won Y.J."/>
        </authorList>
    </citation>
    <scope>NUCLEOTIDE SEQUENCE [LARGE SCALE GENOMIC DNA]</scope>
    <source>
        <strain evidence="1">Wonlab-2016</strain>
    </source>
</reference>
<feature type="non-terminal residue" evidence="1">
    <location>
        <position position="1"/>
    </location>
</feature>
<dbReference type="Proteomes" id="UP001519460">
    <property type="component" value="Unassembled WGS sequence"/>
</dbReference>
<organism evidence="1 2">
    <name type="scientific">Batillaria attramentaria</name>
    <dbReference type="NCBI Taxonomy" id="370345"/>
    <lineage>
        <taxon>Eukaryota</taxon>
        <taxon>Metazoa</taxon>
        <taxon>Spiralia</taxon>
        <taxon>Lophotrochozoa</taxon>
        <taxon>Mollusca</taxon>
        <taxon>Gastropoda</taxon>
        <taxon>Caenogastropoda</taxon>
        <taxon>Sorbeoconcha</taxon>
        <taxon>Cerithioidea</taxon>
        <taxon>Batillariidae</taxon>
        <taxon>Batillaria</taxon>
    </lineage>
</organism>